<keyword evidence="3" id="KW-1185">Reference proteome</keyword>
<accession>Q7N8X7</accession>
<dbReference type="HOGENOM" id="CLU_189288_3_0_6"/>
<dbReference type="EMBL" id="BX571860">
    <property type="protein sequence ID" value="CAE12881.1"/>
    <property type="molecule type" value="Genomic_DNA"/>
</dbReference>
<keyword evidence="1" id="KW-0812">Transmembrane</keyword>
<dbReference type="AlphaFoldDB" id="Q7N8X7"/>
<proteinExistence type="predicted"/>
<dbReference type="KEGG" id="plu:plu0586"/>
<name>Q7N8X7_PHOLL</name>
<dbReference type="RefSeq" id="WP_011144965.1">
    <property type="nucleotide sequence ID" value="NC_005126.1"/>
</dbReference>
<evidence type="ECO:0000313" key="3">
    <source>
        <dbReference type="Proteomes" id="UP000002514"/>
    </source>
</evidence>
<dbReference type="GeneID" id="48851236"/>
<sequence length="53" mass="5877">MTTAEFEKIHAEIAKLMAETTKINREAIWYPIVVASTLIGAVATITTLLLKFI</sequence>
<organism evidence="2 3">
    <name type="scientific">Photorhabdus laumondii subsp. laumondii (strain DSM 15139 / CIP 105565 / TT01)</name>
    <name type="common">Photorhabdus luminescens subsp. laumondii</name>
    <dbReference type="NCBI Taxonomy" id="243265"/>
    <lineage>
        <taxon>Bacteria</taxon>
        <taxon>Pseudomonadati</taxon>
        <taxon>Pseudomonadota</taxon>
        <taxon>Gammaproteobacteria</taxon>
        <taxon>Enterobacterales</taxon>
        <taxon>Morganellaceae</taxon>
        <taxon>Photorhabdus</taxon>
    </lineage>
</organism>
<evidence type="ECO:0000313" key="2">
    <source>
        <dbReference type="EMBL" id="CAE12881.1"/>
    </source>
</evidence>
<keyword evidence="1" id="KW-1133">Transmembrane helix</keyword>
<dbReference type="Proteomes" id="UP000002514">
    <property type="component" value="Chromosome"/>
</dbReference>
<keyword evidence="1" id="KW-0472">Membrane</keyword>
<reference evidence="3" key="1">
    <citation type="journal article" date="2003" name="Nat. Biotechnol.">
        <title>The genome sequence of the entomopathogenic bacterium Photorhabdus luminescens.</title>
        <authorList>
            <person name="Duchaud E."/>
            <person name="Rusniok C."/>
            <person name="Frangeul L."/>
            <person name="Buchrieser C."/>
            <person name="Givaudan A."/>
            <person name="Taourit S."/>
            <person name="Bocs S."/>
            <person name="Boursaux-Eude C."/>
            <person name="Chandler M."/>
            <person name="Charles J.-F."/>
            <person name="Dassa E."/>
            <person name="Derose R."/>
            <person name="Derzelle S."/>
            <person name="Freyssinet G."/>
            <person name="Gaudriault S."/>
            <person name="Medigue C."/>
            <person name="Lanois A."/>
            <person name="Powell K."/>
            <person name="Siguier P."/>
            <person name="Vincent R."/>
            <person name="Wingate V."/>
            <person name="Zouine M."/>
            <person name="Glaser P."/>
            <person name="Boemare N."/>
            <person name="Danchin A."/>
            <person name="Kunst F."/>
        </authorList>
    </citation>
    <scope>NUCLEOTIDE SEQUENCE [LARGE SCALE GENOMIC DNA]</scope>
    <source>
        <strain evidence="3">DSM 15139 / CIP 105565 / TT01</strain>
    </source>
</reference>
<gene>
    <name evidence="2" type="ordered locus">plu0586</name>
</gene>
<evidence type="ECO:0000256" key="1">
    <source>
        <dbReference type="SAM" id="Phobius"/>
    </source>
</evidence>
<feature type="transmembrane region" description="Helical" evidence="1">
    <location>
        <begin position="27"/>
        <end position="50"/>
    </location>
</feature>
<protein>
    <submittedName>
        <fullName evidence="2">Photorhabdus luminescens subsp. laumondii TTO1 complete genome segment 2/17</fullName>
    </submittedName>
</protein>